<evidence type="ECO:0000313" key="2">
    <source>
        <dbReference type="EMBL" id="EEE51820.1"/>
    </source>
</evidence>
<dbReference type="AlphaFoldDB" id="B9G9W4"/>
<feature type="region of interest" description="Disordered" evidence="1">
    <location>
        <begin position="317"/>
        <end position="356"/>
    </location>
</feature>
<name>B9G9W4_ORYSJ</name>
<evidence type="ECO:0000256" key="1">
    <source>
        <dbReference type="SAM" id="MobiDB-lite"/>
    </source>
</evidence>
<dbReference type="InterPro" id="IPR053197">
    <property type="entry name" value="F-box_SCFL_complex_component"/>
</dbReference>
<reference evidence="2" key="2">
    <citation type="submission" date="2008-12" db="EMBL/GenBank/DDBJ databases">
        <title>Improved gene annotation of the rice (Oryza sativa) genomes.</title>
        <authorList>
            <person name="Wang J."/>
            <person name="Li R."/>
            <person name="Fan W."/>
            <person name="Huang Q."/>
            <person name="Zhang J."/>
            <person name="Zhou Y."/>
            <person name="Hu Y."/>
            <person name="Zi S."/>
            <person name="Li J."/>
            <person name="Ni P."/>
            <person name="Zheng H."/>
            <person name="Zhang Y."/>
            <person name="Zhao M."/>
            <person name="Hao Q."/>
            <person name="McDermott J."/>
            <person name="Samudrala R."/>
            <person name="Kristiansen K."/>
            <person name="Wong G.K.-S."/>
        </authorList>
    </citation>
    <scope>NUCLEOTIDE SEQUENCE</scope>
</reference>
<dbReference type="Proteomes" id="UP000007752">
    <property type="component" value="Chromosome 11"/>
</dbReference>
<organism evidence="2">
    <name type="scientific">Oryza sativa subsp. japonica</name>
    <name type="common">Rice</name>
    <dbReference type="NCBI Taxonomy" id="39947"/>
    <lineage>
        <taxon>Eukaryota</taxon>
        <taxon>Viridiplantae</taxon>
        <taxon>Streptophyta</taxon>
        <taxon>Embryophyta</taxon>
        <taxon>Tracheophyta</taxon>
        <taxon>Spermatophyta</taxon>
        <taxon>Magnoliopsida</taxon>
        <taxon>Liliopsida</taxon>
        <taxon>Poales</taxon>
        <taxon>Poaceae</taxon>
        <taxon>BOP clade</taxon>
        <taxon>Oryzoideae</taxon>
        <taxon>Oryzeae</taxon>
        <taxon>Oryzinae</taxon>
        <taxon>Oryza</taxon>
        <taxon>Oryza sativa</taxon>
    </lineage>
</organism>
<sequence length="356" mass="41873">MKKGDGFYRYAIFCSGGFLIKEAVRTCLLARRWLHLWKSATGLRIGEDDIYLRCVKDNKEFLDRLLLLRDGAPLDTCVLRFRWLDWYRDEGLDDTVRVNHWFRHALLHKVRFLLLDVDIWYRFPFLIDEMPLVSRHLTRLQLKNIGLNDSFLNFSSCPALEHLVFESCKFDCAKISSSSAKRLSITNSYFSETSRIRIAIPSLVSLKLDDFHGRTPVLEWMPSLVDAFVRVLYCYKESCSHYDFGDCCCEGFEPCYDIKDHKCMRLEGLSEAKTLVLINERRLGWSNTLSLSMDLKFLFWSEFSVFSCKEIEILEGYDNDQDEVEEDEDENSHEDEDEDSFGDPYEEEDEEEDEDE</sequence>
<accession>B9G9W4</accession>
<proteinExistence type="predicted"/>
<dbReference type="PANTHER" id="PTHR34223">
    <property type="entry name" value="OS11G0201299 PROTEIN"/>
    <property type="match status" value="1"/>
</dbReference>
<reference evidence="2" key="1">
    <citation type="journal article" date="2005" name="PLoS Biol.">
        <title>The genomes of Oryza sativa: a history of duplications.</title>
        <authorList>
            <person name="Yu J."/>
            <person name="Wang J."/>
            <person name="Lin W."/>
            <person name="Li S."/>
            <person name="Li H."/>
            <person name="Zhou J."/>
            <person name="Ni P."/>
            <person name="Dong W."/>
            <person name="Hu S."/>
            <person name="Zeng C."/>
            <person name="Zhang J."/>
            <person name="Zhang Y."/>
            <person name="Li R."/>
            <person name="Xu Z."/>
            <person name="Li S."/>
            <person name="Li X."/>
            <person name="Zheng H."/>
            <person name="Cong L."/>
            <person name="Lin L."/>
            <person name="Yin J."/>
            <person name="Geng J."/>
            <person name="Li G."/>
            <person name="Shi J."/>
            <person name="Liu J."/>
            <person name="Lv H."/>
            <person name="Li J."/>
            <person name="Wang J."/>
            <person name="Deng Y."/>
            <person name="Ran L."/>
            <person name="Shi X."/>
            <person name="Wang X."/>
            <person name="Wu Q."/>
            <person name="Li C."/>
            <person name="Ren X."/>
            <person name="Wang J."/>
            <person name="Wang X."/>
            <person name="Li D."/>
            <person name="Liu D."/>
            <person name="Zhang X."/>
            <person name="Ji Z."/>
            <person name="Zhao W."/>
            <person name="Sun Y."/>
            <person name="Zhang Z."/>
            <person name="Bao J."/>
            <person name="Han Y."/>
            <person name="Dong L."/>
            <person name="Ji J."/>
            <person name="Chen P."/>
            <person name="Wu S."/>
            <person name="Liu J."/>
            <person name="Xiao Y."/>
            <person name="Bu D."/>
            <person name="Tan J."/>
            <person name="Yang L."/>
            <person name="Ye C."/>
            <person name="Zhang J."/>
            <person name="Xu J."/>
            <person name="Zhou Y."/>
            <person name="Yu Y."/>
            <person name="Zhang B."/>
            <person name="Zhuang S."/>
            <person name="Wei H."/>
            <person name="Liu B."/>
            <person name="Lei M."/>
            <person name="Yu H."/>
            <person name="Li Y."/>
            <person name="Xu H."/>
            <person name="Wei S."/>
            <person name="He X."/>
            <person name="Fang L."/>
            <person name="Zhang Z."/>
            <person name="Zhang Y."/>
            <person name="Huang X."/>
            <person name="Su Z."/>
            <person name="Tong W."/>
            <person name="Li J."/>
            <person name="Tong Z."/>
            <person name="Li S."/>
            <person name="Ye J."/>
            <person name="Wang L."/>
            <person name="Fang L."/>
            <person name="Lei T."/>
            <person name="Chen C."/>
            <person name="Chen H."/>
            <person name="Xu Z."/>
            <person name="Li H."/>
            <person name="Huang H."/>
            <person name="Zhang F."/>
            <person name="Xu H."/>
            <person name="Li N."/>
            <person name="Zhao C."/>
            <person name="Li S."/>
            <person name="Dong L."/>
            <person name="Huang Y."/>
            <person name="Li L."/>
            <person name="Xi Y."/>
            <person name="Qi Q."/>
            <person name="Li W."/>
            <person name="Zhang B."/>
            <person name="Hu W."/>
            <person name="Zhang Y."/>
            <person name="Tian X."/>
            <person name="Jiao Y."/>
            <person name="Liang X."/>
            <person name="Jin J."/>
            <person name="Gao L."/>
            <person name="Zheng W."/>
            <person name="Hao B."/>
            <person name="Liu S."/>
            <person name="Wang W."/>
            <person name="Yuan L."/>
            <person name="Cao M."/>
            <person name="McDermott J."/>
            <person name="Samudrala R."/>
            <person name="Wang J."/>
            <person name="Wong G.K."/>
            <person name="Yang H."/>
        </authorList>
    </citation>
    <scope>NUCLEOTIDE SEQUENCE [LARGE SCALE GENOMIC DNA]</scope>
</reference>
<dbReference type="PANTHER" id="PTHR34223:SF80">
    <property type="entry name" value="OS11G0205900 PROTEIN"/>
    <property type="match status" value="1"/>
</dbReference>
<dbReference type="EMBL" id="CM000148">
    <property type="protein sequence ID" value="EEE51820.1"/>
    <property type="molecule type" value="Genomic_DNA"/>
</dbReference>
<protein>
    <submittedName>
        <fullName evidence="2">Uncharacterized protein</fullName>
    </submittedName>
</protein>
<gene>
    <name evidence="2" type="ORF">OsJ_33297</name>
</gene>